<evidence type="ECO:0000256" key="2">
    <source>
        <dbReference type="ARBA" id="ARBA00023315"/>
    </source>
</evidence>
<evidence type="ECO:0000256" key="1">
    <source>
        <dbReference type="ARBA" id="ARBA00022679"/>
    </source>
</evidence>
<feature type="domain" description="N-acetyltransferase" evidence="3">
    <location>
        <begin position="8"/>
        <end position="170"/>
    </location>
</feature>
<sequence>MTIGVTIEKINGLEEDLERQLGDLLVRVVDDGASVGFLPPLSEEEAVDYWRGVPGEGVILWVALENGEVAGSVQLHLALKPNGLHRAEIAKLMVHPEHRRQGIARMLMETAEACAASEGRTLLVFDTRGGDPSNLLYQSLGFAEAGRIPDYARSANGELHETVFYYKKLT</sequence>
<proteinExistence type="predicted"/>
<dbReference type="PROSITE" id="PS51186">
    <property type="entry name" value="GNAT"/>
    <property type="match status" value="1"/>
</dbReference>
<dbReference type="CDD" id="cd04301">
    <property type="entry name" value="NAT_SF"/>
    <property type="match status" value="1"/>
</dbReference>
<evidence type="ECO:0000259" key="3">
    <source>
        <dbReference type="PROSITE" id="PS51186"/>
    </source>
</evidence>
<name>A0A3N9P6R9_9BACL</name>
<protein>
    <submittedName>
        <fullName evidence="4">N-acetyltransferase</fullName>
    </submittedName>
</protein>
<reference evidence="4 5" key="1">
    <citation type="submission" date="2018-11" db="EMBL/GenBank/DDBJ databases">
        <title>Genome sequence of strain 7197.</title>
        <authorList>
            <person name="Gao J."/>
            <person name="Sun J."/>
        </authorList>
    </citation>
    <scope>NUCLEOTIDE SEQUENCE [LARGE SCALE GENOMIC DNA]</scope>
    <source>
        <strain evidence="4 5">7197</strain>
    </source>
</reference>
<dbReference type="AlphaFoldDB" id="A0A3N9P6R9"/>
<dbReference type="RefSeq" id="WP_124695332.1">
    <property type="nucleotide sequence ID" value="NZ_JBHUFE010000026.1"/>
</dbReference>
<organism evidence="4 5">
    <name type="scientific">Paenibacillus rhizophilus</name>
    <dbReference type="NCBI Taxonomy" id="1850366"/>
    <lineage>
        <taxon>Bacteria</taxon>
        <taxon>Bacillati</taxon>
        <taxon>Bacillota</taxon>
        <taxon>Bacilli</taxon>
        <taxon>Bacillales</taxon>
        <taxon>Paenibacillaceae</taxon>
        <taxon>Paenibacillus</taxon>
    </lineage>
</organism>
<evidence type="ECO:0000313" key="4">
    <source>
        <dbReference type="EMBL" id="RQW11923.1"/>
    </source>
</evidence>
<keyword evidence="5" id="KW-1185">Reference proteome</keyword>
<dbReference type="SUPFAM" id="SSF55729">
    <property type="entry name" value="Acyl-CoA N-acyltransferases (Nat)"/>
    <property type="match status" value="1"/>
</dbReference>
<evidence type="ECO:0000313" key="5">
    <source>
        <dbReference type="Proteomes" id="UP000282529"/>
    </source>
</evidence>
<comment type="caution">
    <text evidence="4">The sequence shown here is derived from an EMBL/GenBank/DDBJ whole genome shotgun (WGS) entry which is preliminary data.</text>
</comment>
<dbReference type="Proteomes" id="UP000282529">
    <property type="component" value="Unassembled WGS sequence"/>
</dbReference>
<dbReference type="EMBL" id="RQPI01000004">
    <property type="protein sequence ID" value="RQW11923.1"/>
    <property type="molecule type" value="Genomic_DNA"/>
</dbReference>
<dbReference type="PANTHER" id="PTHR43877">
    <property type="entry name" value="AMINOALKYLPHOSPHONATE N-ACETYLTRANSFERASE-RELATED-RELATED"/>
    <property type="match status" value="1"/>
</dbReference>
<dbReference type="Pfam" id="PF13508">
    <property type="entry name" value="Acetyltransf_7"/>
    <property type="match status" value="1"/>
</dbReference>
<dbReference type="GO" id="GO:0016747">
    <property type="term" value="F:acyltransferase activity, transferring groups other than amino-acyl groups"/>
    <property type="evidence" value="ECO:0007669"/>
    <property type="project" value="InterPro"/>
</dbReference>
<dbReference type="OrthoDB" id="3389160at2"/>
<dbReference type="InterPro" id="IPR050832">
    <property type="entry name" value="Bact_Acetyltransf"/>
</dbReference>
<dbReference type="InterPro" id="IPR000182">
    <property type="entry name" value="GNAT_dom"/>
</dbReference>
<dbReference type="InterPro" id="IPR016181">
    <property type="entry name" value="Acyl_CoA_acyltransferase"/>
</dbReference>
<gene>
    <name evidence="4" type="ORF">EH198_09635</name>
</gene>
<accession>A0A3N9P6R9</accession>
<keyword evidence="1 4" id="KW-0808">Transferase</keyword>
<keyword evidence="2" id="KW-0012">Acyltransferase</keyword>
<dbReference type="Gene3D" id="3.40.630.30">
    <property type="match status" value="1"/>
</dbReference>